<dbReference type="InterPro" id="IPR050678">
    <property type="entry name" value="DNA_Partitioning_ATPase"/>
</dbReference>
<dbReference type="PANTHER" id="PTHR13696">
    <property type="entry name" value="P-LOOP CONTAINING NUCLEOSIDE TRIPHOSPHATE HYDROLASE"/>
    <property type="match status" value="1"/>
</dbReference>
<comment type="caution">
    <text evidence="2">The sequence shown here is derived from an EMBL/GenBank/DDBJ whole genome shotgun (WGS) entry which is preliminary data.</text>
</comment>
<dbReference type="Pfam" id="PF13614">
    <property type="entry name" value="AAA_31"/>
    <property type="match status" value="1"/>
</dbReference>
<name>A0A4R8LBR3_9BACL</name>
<dbReference type="InterPro" id="IPR027417">
    <property type="entry name" value="P-loop_NTPase"/>
</dbReference>
<evidence type="ECO:0000313" key="3">
    <source>
        <dbReference type="Proteomes" id="UP000294581"/>
    </source>
</evidence>
<dbReference type="Proteomes" id="UP000294581">
    <property type="component" value="Unassembled WGS sequence"/>
</dbReference>
<evidence type="ECO:0000313" key="2">
    <source>
        <dbReference type="EMBL" id="TDY40353.1"/>
    </source>
</evidence>
<accession>A0A4R8LBR3</accession>
<keyword evidence="3" id="KW-1185">Reference proteome</keyword>
<dbReference type="EMBL" id="SORF01000022">
    <property type="protein sequence ID" value="TDY40353.1"/>
    <property type="molecule type" value="Genomic_DNA"/>
</dbReference>
<dbReference type="SUPFAM" id="SSF52540">
    <property type="entry name" value="P-loop containing nucleoside triphosphate hydrolases"/>
    <property type="match status" value="1"/>
</dbReference>
<proteinExistence type="predicted"/>
<dbReference type="RefSeq" id="WP_134161114.1">
    <property type="nucleotide sequence ID" value="NZ_SORF01000022.1"/>
</dbReference>
<dbReference type="PANTHER" id="PTHR13696:SF52">
    <property type="entry name" value="PARA FAMILY PROTEIN CT_582"/>
    <property type="match status" value="1"/>
</dbReference>
<gene>
    <name evidence="2" type="ORF">C7445_12216</name>
</gene>
<dbReference type="AlphaFoldDB" id="A0A4R8LBR3"/>
<dbReference type="Gene3D" id="3.40.50.300">
    <property type="entry name" value="P-loop containing nucleotide triphosphate hydrolases"/>
    <property type="match status" value="1"/>
</dbReference>
<reference evidence="2 3" key="1">
    <citation type="submission" date="2019-03" db="EMBL/GenBank/DDBJ databases">
        <title>Genomic Encyclopedia of Type Strains, Phase IV (KMG-IV): sequencing the most valuable type-strain genomes for metagenomic binning, comparative biology and taxonomic classification.</title>
        <authorList>
            <person name="Goeker M."/>
        </authorList>
    </citation>
    <scope>NUCLEOTIDE SEQUENCE [LARGE SCALE GENOMIC DNA]</scope>
    <source>
        <strain evidence="2 3">DSM 17974</strain>
    </source>
</reference>
<dbReference type="CDD" id="cd02042">
    <property type="entry name" value="ParAB_family"/>
    <property type="match status" value="1"/>
</dbReference>
<sequence length="314" mass="36033">MTITLSFMLQKGGVGKTTTTGILAYLLNRRGKNVLVVDMDSQGNVSTLLLQRSVYTFSNETILEAVEDQNPRPYIVVNSDGIHVLPADDLLAIYGRRIYELQREENRPGVPLLYLKQTLDVVRDEYDYILIDCPPSLNEQTLSALAASDHVITVLQAEVYAYQALTRFFETLFYVKKNVNPALVMTGIAVGLTDRYTLQDSILEECLEAYGSLVFDTVLRRLARISEFATLGITDSRKDQKAALTQYENLLYEILERIESNFRDDSIYLRALENRLYYIEEKLLQEDLPEVKRARFESLREETIQYINVAKEWV</sequence>
<protein>
    <submittedName>
        <fullName evidence="2">Chromosome partitioning protein</fullName>
    </submittedName>
</protein>
<evidence type="ECO:0000259" key="1">
    <source>
        <dbReference type="Pfam" id="PF13614"/>
    </source>
</evidence>
<dbReference type="InterPro" id="IPR025669">
    <property type="entry name" value="AAA_dom"/>
</dbReference>
<feature type="domain" description="AAA" evidence="1">
    <location>
        <begin position="5"/>
        <end position="184"/>
    </location>
</feature>
<dbReference type="OrthoDB" id="9815116at2"/>
<organism evidence="2 3">
    <name type="scientific">Alicyclobacillus sacchari</name>
    <dbReference type="NCBI Taxonomy" id="392010"/>
    <lineage>
        <taxon>Bacteria</taxon>
        <taxon>Bacillati</taxon>
        <taxon>Bacillota</taxon>
        <taxon>Bacilli</taxon>
        <taxon>Bacillales</taxon>
        <taxon>Alicyclobacillaceae</taxon>
        <taxon>Alicyclobacillus</taxon>
    </lineage>
</organism>